<comment type="caution">
    <text evidence="2">The sequence shown here is derived from an EMBL/GenBank/DDBJ whole genome shotgun (WGS) entry which is preliminary data.</text>
</comment>
<proteinExistence type="predicted"/>
<sequence>MKKAIFLCTAAFLLSGIGVSHQAQAAVSASKQRAAEVKAIVDTVAKKLPKHPIHSVMYIRANNFEVLAGTCSLRAHILTSKTVSAGKADKIKVRLNRERCQ</sequence>
<feature type="signal peptide" evidence="1">
    <location>
        <begin position="1"/>
        <end position="25"/>
    </location>
</feature>
<protein>
    <submittedName>
        <fullName evidence="2">Uncharacterized protein</fullName>
    </submittedName>
</protein>
<feature type="chain" id="PRO_5045547340" evidence="1">
    <location>
        <begin position="26"/>
        <end position="101"/>
    </location>
</feature>
<gene>
    <name evidence="2" type="ORF">GCM10008943_31870</name>
</gene>
<evidence type="ECO:0000256" key="1">
    <source>
        <dbReference type="SAM" id="SignalP"/>
    </source>
</evidence>
<evidence type="ECO:0000313" key="2">
    <source>
        <dbReference type="EMBL" id="GAA0614245.1"/>
    </source>
</evidence>
<keyword evidence="3" id="KW-1185">Reference proteome</keyword>
<accession>A0ABN1GLV9</accession>
<evidence type="ECO:0000313" key="3">
    <source>
        <dbReference type="Proteomes" id="UP001424441"/>
    </source>
</evidence>
<dbReference type="Proteomes" id="UP001424441">
    <property type="component" value="Unassembled WGS sequence"/>
</dbReference>
<name>A0ABN1GLV9_9HYPH</name>
<reference evidence="2 3" key="1">
    <citation type="journal article" date="2019" name="Int. J. Syst. Evol. Microbiol.">
        <title>The Global Catalogue of Microorganisms (GCM) 10K type strain sequencing project: providing services to taxonomists for standard genome sequencing and annotation.</title>
        <authorList>
            <consortium name="The Broad Institute Genomics Platform"/>
            <consortium name="The Broad Institute Genome Sequencing Center for Infectious Disease"/>
            <person name="Wu L."/>
            <person name="Ma J."/>
        </authorList>
    </citation>
    <scope>NUCLEOTIDE SEQUENCE [LARGE SCALE GENOMIC DNA]</scope>
    <source>
        <strain evidence="2 3">JCM 15115</strain>
    </source>
</reference>
<dbReference type="RefSeq" id="WP_343807909.1">
    <property type="nucleotide sequence ID" value="NZ_BAAADE010000012.1"/>
</dbReference>
<organism evidence="2 3">
    <name type="scientific">Paenochrobactrum glaciei</name>
    <dbReference type="NCBI Taxonomy" id="486407"/>
    <lineage>
        <taxon>Bacteria</taxon>
        <taxon>Pseudomonadati</taxon>
        <taxon>Pseudomonadota</taxon>
        <taxon>Alphaproteobacteria</taxon>
        <taxon>Hyphomicrobiales</taxon>
        <taxon>Brucellaceae</taxon>
        <taxon>Paenochrobactrum</taxon>
    </lineage>
</organism>
<keyword evidence="1" id="KW-0732">Signal</keyword>
<dbReference type="EMBL" id="BAAADE010000012">
    <property type="protein sequence ID" value="GAA0614245.1"/>
    <property type="molecule type" value="Genomic_DNA"/>
</dbReference>